<evidence type="ECO:0000313" key="3">
    <source>
        <dbReference type="Proteomes" id="UP000664169"/>
    </source>
</evidence>
<dbReference type="Proteomes" id="UP000664169">
    <property type="component" value="Unassembled WGS sequence"/>
</dbReference>
<feature type="region of interest" description="Disordered" evidence="1">
    <location>
        <begin position="58"/>
        <end position="108"/>
    </location>
</feature>
<protein>
    <submittedName>
        <fullName evidence="2">Uncharacterized protein</fullName>
    </submittedName>
</protein>
<keyword evidence="3" id="KW-1185">Reference proteome</keyword>
<dbReference type="EMBL" id="CAJPDQ010000003">
    <property type="protein sequence ID" value="CAF9906797.1"/>
    <property type="molecule type" value="Genomic_DNA"/>
</dbReference>
<proteinExistence type="predicted"/>
<accession>A0A8H3EMJ0</accession>
<evidence type="ECO:0000256" key="1">
    <source>
        <dbReference type="SAM" id="MobiDB-lite"/>
    </source>
</evidence>
<feature type="compositionally biased region" description="Polar residues" evidence="1">
    <location>
        <begin position="71"/>
        <end position="90"/>
    </location>
</feature>
<comment type="caution">
    <text evidence="2">The sequence shown here is derived from an EMBL/GenBank/DDBJ whole genome shotgun (WGS) entry which is preliminary data.</text>
</comment>
<evidence type="ECO:0000313" key="2">
    <source>
        <dbReference type="EMBL" id="CAF9906797.1"/>
    </source>
</evidence>
<dbReference type="AlphaFoldDB" id="A0A8H3EMJ0"/>
<sequence length="408" mass="45225">MALVLLRVQKYKQLVSQESSVMTAMFNSLPEEAKIRLPPQSLGACLTSLQNNQQIVSEQASATEDTKHQPATEQSLATGNTENPPATDHSSATEDANRNKRKREWNETTTIHQTYQRISTITINRIDGNDVTSQVGHHDIDHEMPAAEPTRQEAANPGNGVIPLAIAPHQPSETSVSVSLQILEKALSKPISILLRLDDGTLYKAALVTQFHDTSGVKSRQAFGFTYKLFAMMFQTDRFHTLQDNWNILVASQQVISTNDGTIQLPANLLSSVADLCKGFAKLAKSEAKGLEYNVRYWNILYELELHKANFAKELDQYATTHQKLDKINEQIKLLGIDNNGSELCTTAVGRNILSHLESLYRGIANLYGFRKVGDRLRNRQAALARSLIETFGKGVLGVLALQGYKAL</sequence>
<reference evidence="2" key="1">
    <citation type="submission" date="2021-03" db="EMBL/GenBank/DDBJ databases">
        <authorList>
            <person name="Tagirdzhanova G."/>
        </authorList>
    </citation>
    <scope>NUCLEOTIDE SEQUENCE</scope>
</reference>
<name>A0A8H3EMJ0_9LECA</name>
<gene>
    <name evidence="2" type="ORF">GOMPHAMPRED_004932</name>
</gene>
<organism evidence="2 3">
    <name type="scientific">Gomphillus americanus</name>
    <dbReference type="NCBI Taxonomy" id="1940652"/>
    <lineage>
        <taxon>Eukaryota</taxon>
        <taxon>Fungi</taxon>
        <taxon>Dikarya</taxon>
        <taxon>Ascomycota</taxon>
        <taxon>Pezizomycotina</taxon>
        <taxon>Lecanoromycetes</taxon>
        <taxon>OSLEUM clade</taxon>
        <taxon>Ostropomycetidae</taxon>
        <taxon>Ostropales</taxon>
        <taxon>Graphidaceae</taxon>
        <taxon>Gomphilloideae</taxon>
        <taxon>Gomphillus</taxon>
    </lineage>
</organism>